<protein>
    <submittedName>
        <fullName evidence="1">Uncharacterized protein</fullName>
    </submittedName>
</protein>
<name>A0A4Y2N186_ARAVE</name>
<keyword evidence="2" id="KW-1185">Reference proteome</keyword>
<gene>
    <name evidence="1" type="ORF">AVEN_201462_1</name>
</gene>
<dbReference type="AlphaFoldDB" id="A0A4Y2N186"/>
<evidence type="ECO:0000313" key="2">
    <source>
        <dbReference type="Proteomes" id="UP000499080"/>
    </source>
</evidence>
<evidence type="ECO:0000313" key="1">
    <source>
        <dbReference type="EMBL" id="GBN31907.1"/>
    </source>
</evidence>
<sequence>NFVDNHPKTGQIVIWDSVVKSEAARGNFTNWTKRKHGAP</sequence>
<reference evidence="1 2" key="1">
    <citation type="journal article" date="2019" name="Sci. Rep.">
        <title>Orb-weaving spider Araneus ventricosus genome elucidates the spidroin gene catalogue.</title>
        <authorList>
            <person name="Kono N."/>
            <person name="Nakamura H."/>
            <person name="Ohtoshi R."/>
            <person name="Moran D.A.P."/>
            <person name="Shinohara A."/>
            <person name="Yoshida Y."/>
            <person name="Fujiwara M."/>
            <person name="Mori M."/>
            <person name="Tomita M."/>
            <person name="Arakawa K."/>
        </authorList>
    </citation>
    <scope>NUCLEOTIDE SEQUENCE [LARGE SCALE GENOMIC DNA]</scope>
</reference>
<dbReference type="EMBL" id="BGPR01284551">
    <property type="protein sequence ID" value="GBN31907.1"/>
    <property type="molecule type" value="Genomic_DNA"/>
</dbReference>
<accession>A0A4Y2N186</accession>
<proteinExistence type="predicted"/>
<organism evidence="1 2">
    <name type="scientific">Araneus ventricosus</name>
    <name type="common">Orbweaver spider</name>
    <name type="synonym">Epeira ventricosa</name>
    <dbReference type="NCBI Taxonomy" id="182803"/>
    <lineage>
        <taxon>Eukaryota</taxon>
        <taxon>Metazoa</taxon>
        <taxon>Ecdysozoa</taxon>
        <taxon>Arthropoda</taxon>
        <taxon>Chelicerata</taxon>
        <taxon>Arachnida</taxon>
        <taxon>Araneae</taxon>
        <taxon>Araneomorphae</taxon>
        <taxon>Entelegynae</taxon>
        <taxon>Araneoidea</taxon>
        <taxon>Araneidae</taxon>
        <taxon>Araneus</taxon>
    </lineage>
</organism>
<feature type="non-terminal residue" evidence="1">
    <location>
        <position position="1"/>
    </location>
</feature>
<comment type="caution">
    <text evidence="1">The sequence shown here is derived from an EMBL/GenBank/DDBJ whole genome shotgun (WGS) entry which is preliminary data.</text>
</comment>
<dbReference type="Proteomes" id="UP000499080">
    <property type="component" value="Unassembled WGS sequence"/>
</dbReference>